<dbReference type="InterPro" id="IPR017964">
    <property type="entry name" value="DNA-dir_DNA_pol_B_CS"/>
</dbReference>
<dbReference type="Gene3D" id="3.90.1600.10">
    <property type="entry name" value="Palm domain of DNA polymerase"/>
    <property type="match status" value="1"/>
</dbReference>
<dbReference type="InterPro" id="IPR023211">
    <property type="entry name" value="DNA_pol_palm_dom_sf"/>
</dbReference>
<dbReference type="GO" id="GO:0000166">
    <property type="term" value="F:nucleotide binding"/>
    <property type="evidence" value="ECO:0007669"/>
    <property type="project" value="InterPro"/>
</dbReference>
<name>A0A8X6I5Z2_TRICU</name>
<dbReference type="PANTHER" id="PTHR31511:SF12">
    <property type="entry name" value="RHO TERMINATION FACTOR N-TERMINAL DOMAIN-CONTAINING PROTEIN"/>
    <property type="match status" value="1"/>
</dbReference>
<dbReference type="Proteomes" id="UP000887116">
    <property type="component" value="Unassembled WGS sequence"/>
</dbReference>
<dbReference type="GO" id="GO:0071897">
    <property type="term" value="P:DNA biosynthetic process"/>
    <property type="evidence" value="ECO:0007669"/>
    <property type="project" value="UniProtKB-ARBA"/>
</dbReference>
<comment type="caution">
    <text evidence="1">The sequence shown here is derived from an EMBL/GenBank/DDBJ whole genome shotgun (WGS) entry which is preliminary data.</text>
</comment>
<protein>
    <submittedName>
        <fullName evidence="1">C2H2-type domain-containing protein</fullName>
    </submittedName>
</protein>
<dbReference type="EMBL" id="BMAO01017490">
    <property type="protein sequence ID" value="GFR16054.1"/>
    <property type="molecule type" value="Genomic_DNA"/>
</dbReference>
<gene>
    <name evidence="1" type="primary">AVEN_87773_1</name>
    <name evidence="1" type="ORF">TNCT_82761</name>
</gene>
<proteinExistence type="predicted"/>
<reference evidence="1" key="1">
    <citation type="submission" date="2020-07" db="EMBL/GenBank/DDBJ databases">
        <title>Multicomponent nature underlies the extraordinary mechanical properties of spider dragline silk.</title>
        <authorList>
            <person name="Kono N."/>
            <person name="Nakamura H."/>
            <person name="Mori M."/>
            <person name="Yoshida Y."/>
            <person name="Ohtoshi R."/>
            <person name="Malay A.D."/>
            <person name="Moran D.A.P."/>
            <person name="Tomita M."/>
            <person name="Numata K."/>
            <person name="Arakawa K."/>
        </authorList>
    </citation>
    <scope>NUCLEOTIDE SEQUENCE</scope>
</reference>
<evidence type="ECO:0000313" key="2">
    <source>
        <dbReference type="Proteomes" id="UP000887116"/>
    </source>
</evidence>
<dbReference type="GO" id="GO:0003676">
    <property type="term" value="F:nucleic acid binding"/>
    <property type="evidence" value="ECO:0007669"/>
    <property type="project" value="InterPro"/>
</dbReference>
<accession>A0A8X6I5Z2</accession>
<dbReference type="SUPFAM" id="SSF56672">
    <property type="entry name" value="DNA/RNA polymerases"/>
    <property type="match status" value="1"/>
</dbReference>
<dbReference type="InterPro" id="IPR044925">
    <property type="entry name" value="His-Me_finger_sf"/>
</dbReference>
<keyword evidence="2" id="KW-1185">Reference proteome</keyword>
<sequence>MLYHPFCVLADFESLTKKIHTALPSSHVSYNSIIERHEAVSYTIIAIDAEDNLIFHEYYAGENVIQNFLNTLKTLSEKILKKMCSIMPMVENPEANYDKNTCHICKQKFKKDDIRVRDHYHWGSGYILGLAHQSCNLNYRATYFVPVVIHNSRNYDTHLILKNLPPNFAKIVNIIPINMEKFTMFSLDALKFIDSFQFLDSSLDVLVNNLKTSDHEFKIFETFFGSEKNKHLLKQKGIFPYSYLDSLEKLNEPHLPSQRDFYNILTSDKDYEQAQLVYKTFKCKKLANYLELYQNVDTIMLAEVFTSFRRKAMRYYELDPIHFVTSAELTWNAGLKFTKVELQLLTNVNDYIWFESQMRGGICFLGKRHDKANNPYVAETYDEKKPRNYIVALDANNLYGYVMSQPLPIGNFSWLTPEEISDFNVFNYDQNSKVGFIIEVDLKCPKQLQLKTNDLPLAPEHLNITYDMLSPYSKRLCDKFNLKHVLPSKKLTPNFYPKKNYITHYLNLQFYIEEGMIVEKYHRILAFSQHPWLAEYIHFNNEKRKEAKDEFTRAFCKKLNNSFFGRLMLNQRKKISVRASTTEKDCKNKLASPLLAYFEPINENLTVFKIPNLNLDKPIYGGFCILELSKMHMYKLYYHNFKKLYRDRSELLYMDTDSLYLSIQTEDIFSDMKTIFADIFDFSNYTKNHFLHDNSNQGELGYLKSEAIEPIREFAGLKSKMYAYSFGSSCKKTAKGIKKSTLRNFTLDNYRRILEDESFSRQTQCSIISKKHELHTVIQNKIGL</sequence>
<dbReference type="OrthoDB" id="6423399at2759"/>
<evidence type="ECO:0000313" key="1">
    <source>
        <dbReference type="EMBL" id="GFR16054.1"/>
    </source>
</evidence>
<dbReference type="PROSITE" id="PS00116">
    <property type="entry name" value="DNA_POLYMERASE_B"/>
    <property type="match status" value="1"/>
</dbReference>
<dbReference type="InterPro" id="IPR043502">
    <property type="entry name" value="DNA/RNA_pol_sf"/>
</dbReference>
<dbReference type="SUPFAM" id="SSF54060">
    <property type="entry name" value="His-Me finger endonucleases"/>
    <property type="match status" value="1"/>
</dbReference>
<dbReference type="PANTHER" id="PTHR31511">
    <property type="entry name" value="PROTEIN CBG23764"/>
    <property type="match status" value="1"/>
</dbReference>
<organism evidence="1 2">
    <name type="scientific">Trichonephila clavata</name>
    <name type="common">Joro spider</name>
    <name type="synonym">Nephila clavata</name>
    <dbReference type="NCBI Taxonomy" id="2740835"/>
    <lineage>
        <taxon>Eukaryota</taxon>
        <taxon>Metazoa</taxon>
        <taxon>Ecdysozoa</taxon>
        <taxon>Arthropoda</taxon>
        <taxon>Chelicerata</taxon>
        <taxon>Arachnida</taxon>
        <taxon>Araneae</taxon>
        <taxon>Araneomorphae</taxon>
        <taxon>Entelegynae</taxon>
        <taxon>Araneoidea</taxon>
        <taxon>Nephilidae</taxon>
        <taxon>Trichonephila</taxon>
    </lineage>
</organism>
<dbReference type="AlphaFoldDB" id="A0A8X6I5Z2"/>